<dbReference type="Pfam" id="PF07729">
    <property type="entry name" value="FCD"/>
    <property type="match status" value="1"/>
</dbReference>
<accession>A0A920D0D5</accession>
<feature type="domain" description="HTH gntR-type" evidence="4">
    <location>
        <begin position="15"/>
        <end position="82"/>
    </location>
</feature>
<dbReference type="InterPro" id="IPR036388">
    <property type="entry name" value="WH-like_DNA-bd_sf"/>
</dbReference>
<dbReference type="InterPro" id="IPR011711">
    <property type="entry name" value="GntR_C"/>
</dbReference>
<dbReference type="SMART" id="SM00895">
    <property type="entry name" value="FCD"/>
    <property type="match status" value="1"/>
</dbReference>
<evidence type="ECO:0000256" key="2">
    <source>
        <dbReference type="ARBA" id="ARBA00023125"/>
    </source>
</evidence>
<protein>
    <submittedName>
        <fullName evidence="5">GntR family transcriptional regulator</fullName>
    </submittedName>
</protein>
<evidence type="ECO:0000256" key="1">
    <source>
        <dbReference type="ARBA" id="ARBA00023015"/>
    </source>
</evidence>
<evidence type="ECO:0000313" key="6">
    <source>
        <dbReference type="Proteomes" id="UP000683139"/>
    </source>
</evidence>
<dbReference type="EMBL" id="BOSE01000015">
    <property type="protein sequence ID" value="GIP19460.1"/>
    <property type="molecule type" value="Genomic_DNA"/>
</dbReference>
<evidence type="ECO:0000256" key="3">
    <source>
        <dbReference type="ARBA" id="ARBA00023163"/>
    </source>
</evidence>
<keyword evidence="3" id="KW-0804">Transcription</keyword>
<organism evidence="5 6">
    <name type="scientific">Paenibacillus montaniterrae</name>
    <dbReference type="NCBI Taxonomy" id="429341"/>
    <lineage>
        <taxon>Bacteria</taxon>
        <taxon>Bacillati</taxon>
        <taxon>Bacillota</taxon>
        <taxon>Bacilli</taxon>
        <taxon>Bacillales</taxon>
        <taxon>Paenibacillaceae</taxon>
        <taxon>Paenibacillus</taxon>
    </lineage>
</organism>
<dbReference type="Proteomes" id="UP000683139">
    <property type="component" value="Unassembled WGS sequence"/>
</dbReference>
<dbReference type="InterPro" id="IPR008920">
    <property type="entry name" value="TF_FadR/GntR_C"/>
</dbReference>
<dbReference type="Gene3D" id="1.20.120.530">
    <property type="entry name" value="GntR ligand-binding domain-like"/>
    <property type="match status" value="1"/>
</dbReference>
<keyword evidence="6" id="KW-1185">Reference proteome</keyword>
<keyword evidence="2" id="KW-0238">DNA-binding</keyword>
<evidence type="ECO:0000259" key="4">
    <source>
        <dbReference type="PROSITE" id="PS50949"/>
    </source>
</evidence>
<dbReference type="SUPFAM" id="SSF48008">
    <property type="entry name" value="GntR ligand-binding domain-like"/>
    <property type="match status" value="1"/>
</dbReference>
<dbReference type="Gene3D" id="1.10.10.10">
    <property type="entry name" value="Winged helix-like DNA-binding domain superfamily/Winged helix DNA-binding domain"/>
    <property type="match status" value="1"/>
</dbReference>
<dbReference type="AlphaFoldDB" id="A0A920D0D5"/>
<dbReference type="SUPFAM" id="SSF46785">
    <property type="entry name" value="Winged helix' DNA-binding domain"/>
    <property type="match status" value="1"/>
</dbReference>
<dbReference type="PROSITE" id="PS50949">
    <property type="entry name" value="HTH_GNTR"/>
    <property type="match status" value="1"/>
</dbReference>
<reference evidence="5" key="1">
    <citation type="submission" date="2021-03" db="EMBL/GenBank/DDBJ databases">
        <title>Antimicrobial resistance genes in bacteria isolated from Japanese honey, and their potential for conferring macrolide and lincosamide resistance in the American foulbrood pathogen Paenibacillus larvae.</title>
        <authorList>
            <person name="Okamoto M."/>
            <person name="Kumagai M."/>
            <person name="Kanamori H."/>
            <person name="Takamatsu D."/>
        </authorList>
    </citation>
    <scope>NUCLEOTIDE SEQUENCE</scope>
    <source>
        <strain evidence="5">J40TS1</strain>
    </source>
</reference>
<name>A0A920D0D5_9BACL</name>
<dbReference type="GO" id="GO:0003700">
    <property type="term" value="F:DNA-binding transcription factor activity"/>
    <property type="evidence" value="ECO:0007669"/>
    <property type="project" value="InterPro"/>
</dbReference>
<gene>
    <name evidence="5" type="ORF">J40TS1_51020</name>
</gene>
<dbReference type="GO" id="GO:0003677">
    <property type="term" value="F:DNA binding"/>
    <property type="evidence" value="ECO:0007669"/>
    <property type="project" value="UniProtKB-KW"/>
</dbReference>
<dbReference type="Pfam" id="PF00392">
    <property type="entry name" value="GntR"/>
    <property type="match status" value="1"/>
</dbReference>
<comment type="caution">
    <text evidence="5">The sequence shown here is derived from an EMBL/GenBank/DDBJ whole genome shotgun (WGS) entry which is preliminary data.</text>
</comment>
<dbReference type="PANTHER" id="PTHR43537">
    <property type="entry name" value="TRANSCRIPTIONAL REGULATOR, GNTR FAMILY"/>
    <property type="match status" value="1"/>
</dbReference>
<dbReference type="InterPro" id="IPR000524">
    <property type="entry name" value="Tscrpt_reg_HTH_GntR"/>
</dbReference>
<evidence type="ECO:0000313" key="5">
    <source>
        <dbReference type="EMBL" id="GIP19460.1"/>
    </source>
</evidence>
<keyword evidence="1" id="KW-0805">Transcription regulation</keyword>
<dbReference type="SMART" id="SM00345">
    <property type="entry name" value="HTH_GNTR"/>
    <property type="match status" value="1"/>
</dbReference>
<dbReference type="InterPro" id="IPR036390">
    <property type="entry name" value="WH_DNA-bd_sf"/>
</dbReference>
<sequence>MEASQLLLDEKKKSESIKDYLYRVIRKNIIYNRLHPGDAVSENVLASVFQVSRTPIREAINKLVVDELLEVYPQRGTNVSYIDMRRVREAVFMRETLEMGAIKLACETFGEEQIFRLESNLNQQIFCYERDKLMEVMELDNQLHQIIFEECQLLRVWQAMQGIGSDQYRIRYLKLYNRLRWEETIEEHKTIIANIKDKNVSKAVADIQSHINKLYDDARIIQQQMPEYFLHA</sequence>
<dbReference type="CDD" id="cd07377">
    <property type="entry name" value="WHTH_GntR"/>
    <property type="match status" value="1"/>
</dbReference>
<proteinExistence type="predicted"/>
<dbReference type="PANTHER" id="PTHR43537:SF6">
    <property type="entry name" value="HTH-TYPE TRANSCRIPTIONAL REPRESSOR RSPR"/>
    <property type="match status" value="1"/>
</dbReference>
<dbReference type="RefSeq" id="WP_213520218.1">
    <property type="nucleotide sequence ID" value="NZ_BOSE01000015.1"/>
</dbReference>